<dbReference type="Gene3D" id="2.130.10.10">
    <property type="entry name" value="YVTN repeat-like/Quinoprotein amine dehydrogenase"/>
    <property type="match status" value="2"/>
</dbReference>
<dbReference type="SUPFAM" id="SSF63829">
    <property type="entry name" value="Calcium-dependent phosphotriesterase"/>
    <property type="match status" value="1"/>
</dbReference>
<dbReference type="Proteomes" id="UP000294697">
    <property type="component" value="Unassembled WGS sequence"/>
</dbReference>
<organism evidence="1 2">
    <name type="scientific">Halanaerobium saccharolyticum</name>
    <dbReference type="NCBI Taxonomy" id="43595"/>
    <lineage>
        <taxon>Bacteria</taxon>
        <taxon>Bacillati</taxon>
        <taxon>Bacillota</taxon>
        <taxon>Clostridia</taxon>
        <taxon>Halanaerobiales</taxon>
        <taxon>Halanaerobiaceae</taxon>
        <taxon>Halanaerobium</taxon>
    </lineage>
</organism>
<accession>A0A4R7YSE9</accession>
<dbReference type="Pfam" id="PF07494">
    <property type="entry name" value="Reg_prop"/>
    <property type="match status" value="2"/>
</dbReference>
<dbReference type="RefSeq" id="WP_111573193.1">
    <property type="nucleotide sequence ID" value="NZ_QLME01000027.1"/>
</dbReference>
<comment type="caution">
    <text evidence="1">The sequence shown here is derived from an EMBL/GenBank/DDBJ whole genome shotgun (WGS) entry which is preliminary data.</text>
</comment>
<dbReference type="InterPro" id="IPR011110">
    <property type="entry name" value="Reg_prop"/>
</dbReference>
<proteinExistence type="predicted"/>
<evidence type="ECO:0000313" key="1">
    <source>
        <dbReference type="EMBL" id="TDV99719.1"/>
    </source>
</evidence>
<name>A0A4R7YSE9_9FIRM</name>
<reference evidence="1 2" key="1">
    <citation type="submission" date="2019-03" db="EMBL/GenBank/DDBJ databases">
        <title>Subsurface microbial communities from deep shales in Ohio and West Virginia, USA.</title>
        <authorList>
            <person name="Wrighton K."/>
        </authorList>
    </citation>
    <scope>NUCLEOTIDE SEQUENCE [LARGE SCALE GENOMIC DNA]</scope>
    <source>
        <strain evidence="1 2">MSL9.2</strain>
    </source>
</reference>
<dbReference type="OrthoDB" id="9813394at2"/>
<gene>
    <name evidence="1" type="ORF">C8C77_13036</name>
</gene>
<dbReference type="EMBL" id="SODA01000030">
    <property type="protein sequence ID" value="TDV99719.1"/>
    <property type="molecule type" value="Genomic_DNA"/>
</dbReference>
<protein>
    <submittedName>
        <fullName evidence="1">Two component regulator with propeller domain</fullName>
    </submittedName>
</protein>
<sequence>MNVQKLKSNLLVLFLILNYFFFAPAVSSAEIINPVFDHLNRDDGLSNLSISSIVEDKYGFLWFGTQSGLNYYNGREFITYSHNPHSNSALIHNLIQTLYYDSTEHQLWIGTYQGISRLDIAANTFENYSVADGLSNPIIIAITKDINGDLLFGTMNGLNRLNPESGEFEYYEIPGEVVRDIFVDSKDRVWIASYQGLLKYDRVNNLIEKLRSNSLENL</sequence>
<dbReference type="InterPro" id="IPR015943">
    <property type="entry name" value="WD40/YVTN_repeat-like_dom_sf"/>
</dbReference>
<dbReference type="AlphaFoldDB" id="A0A4R7YSE9"/>
<evidence type="ECO:0000313" key="2">
    <source>
        <dbReference type="Proteomes" id="UP000294697"/>
    </source>
</evidence>